<reference evidence="1" key="2">
    <citation type="submission" date="2020-09" db="EMBL/GenBank/DDBJ databases">
        <authorList>
            <person name="Sun Q."/>
            <person name="Zhou Y."/>
        </authorList>
    </citation>
    <scope>NUCLEOTIDE SEQUENCE</scope>
    <source>
        <strain evidence="1">CGMCC 1.12997</strain>
    </source>
</reference>
<organism evidence="1 2">
    <name type="scientific">Edaphobacter dinghuensis</name>
    <dbReference type="NCBI Taxonomy" id="1560005"/>
    <lineage>
        <taxon>Bacteria</taxon>
        <taxon>Pseudomonadati</taxon>
        <taxon>Acidobacteriota</taxon>
        <taxon>Terriglobia</taxon>
        <taxon>Terriglobales</taxon>
        <taxon>Acidobacteriaceae</taxon>
        <taxon>Edaphobacter</taxon>
    </lineage>
</organism>
<evidence type="ECO:0000313" key="2">
    <source>
        <dbReference type="Proteomes" id="UP000647241"/>
    </source>
</evidence>
<name>A0A917HR65_9BACT</name>
<accession>A0A917HR65</accession>
<proteinExistence type="predicted"/>
<sequence>MSDISVRTRRVNQISTPRTDLIAPAHFRLKQQFEVAVDLARIDEFSPQQKRLIYSIFSSAQTMQKMTSLAIESELKNCSGYRLEHMLQSVDDRAETVLDYAAASLPEEDRVYWEELKSCTGDELSDAIMPVFFAFRVNLLGFSLVGPGGSTLRKWELPRLIAE</sequence>
<keyword evidence="2" id="KW-1185">Reference proteome</keyword>
<evidence type="ECO:0000313" key="1">
    <source>
        <dbReference type="EMBL" id="GGG86768.1"/>
    </source>
</evidence>
<protein>
    <submittedName>
        <fullName evidence="1">Uncharacterized protein</fullName>
    </submittedName>
</protein>
<dbReference type="RefSeq" id="WP_188555384.1">
    <property type="nucleotide sequence ID" value="NZ_BMGT01000004.1"/>
</dbReference>
<dbReference type="AlphaFoldDB" id="A0A917HR65"/>
<reference evidence="1" key="1">
    <citation type="journal article" date="2014" name="Int. J. Syst. Evol. Microbiol.">
        <title>Complete genome sequence of Corynebacterium casei LMG S-19264T (=DSM 44701T), isolated from a smear-ripened cheese.</title>
        <authorList>
            <consortium name="US DOE Joint Genome Institute (JGI-PGF)"/>
            <person name="Walter F."/>
            <person name="Albersmeier A."/>
            <person name="Kalinowski J."/>
            <person name="Ruckert C."/>
        </authorList>
    </citation>
    <scope>NUCLEOTIDE SEQUENCE</scope>
    <source>
        <strain evidence="1">CGMCC 1.12997</strain>
    </source>
</reference>
<dbReference type="EMBL" id="BMGT01000004">
    <property type="protein sequence ID" value="GGG86768.1"/>
    <property type="molecule type" value="Genomic_DNA"/>
</dbReference>
<gene>
    <name evidence="1" type="ORF">GCM10011585_33410</name>
</gene>
<comment type="caution">
    <text evidence="1">The sequence shown here is derived from an EMBL/GenBank/DDBJ whole genome shotgun (WGS) entry which is preliminary data.</text>
</comment>
<dbReference type="Proteomes" id="UP000647241">
    <property type="component" value="Unassembled WGS sequence"/>
</dbReference>